<feature type="compositionally biased region" description="Basic and acidic residues" evidence="1">
    <location>
        <begin position="138"/>
        <end position="155"/>
    </location>
</feature>
<dbReference type="AlphaFoldDB" id="A0A1F8E8H1"/>
<keyword evidence="2" id="KW-0812">Transmembrane</keyword>
<name>A0A1F8E8H1_9BACT</name>
<reference evidence="3 4" key="1">
    <citation type="journal article" date="2016" name="Nat. Commun.">
        <title>Thousands of microbial genomes shed light on interconnected biogeochemical processes in an aquifer system.</title>
        <authorList>
            <person name="Anantharaman K."/>
            <person name="Brown C.T."/>
            <person name="Hug L.A."/>
            <person name="Sharon I."/>
            <person name="Castelle C.J."/>
            <person name="Probst A.J."/>
            <person name="Thomas B.C."/>
            <person name="Singh A."/>
            <person name="Wilkins M.J."/>
            <person name="Karaoz U."/>
            <person name="Brodie E.L."/>
            <person name="Williams K.H."/>
            <person name="Hubbard S.S."/>
            <person name="Banfield J.F."/>
        </authorList>
    </citation>
    <scope>NUCLEOTIDE SEQUENCE [LARGE SCALE GENOMIC DNA]</scope>
</reference>
<keyword evidence="2" id="KW-1133">Transmembrane helix</keyword>
<dbReference type="EMBL" id="MGIZ01000058">
    <property type="protein sequence ID" value="OGM97176.1"/>
    <property type="molecule type" value="Genomic_DNA"/>
</dbReference>
<protein>
    <submittedName>
        <fullName evidence="3">Uncharacterized protein</fullName>
    </submittedName>
</protein>
<feature type="transmembrane region" description="Helical" evidence="2">
    <location>
        <begin position="17"/>
        <end position="37"/>
    </location>
</feature>
<evidence type="ECO:0000256" key="1">
    <source>
        <dbReference type="SAM" id="MobiDB-lite"/>
    </source>
</evidence>
<comment type="caution">
    <text evidence="3">The sequence shown here is derived from an EMBL/GenBank/DDBJ whole genome shotgun (WGS) entry which is preliminary data.</text>
</comment>
<evidence type="ECO:0000313" key="3">
    <source>
        <dbReference type="EMBL" id="OGM97176.1"/>
    </source>
</evidence>
<proteinExistence type="predicted"/>
<organism evidence="3 4">
    <name type="scientific">Candidatus Yanofskybacteria bacterium RIFCSPHIGHO2_01_FULL_39_8b</name>
    <dbReference type="NCBI Taxonomy" id="1802659"/>
    <lineage>
        <taxon>Bacteria</taxon>
        <taxon>Candidatus Yanofskyibacteriota</taxon>
    </lineage>
</organism>
<feature type="region of interest" description="Disordered" evidence="1">
    <location>
        <begin position="134"/>
        <end position="177"/>
    </location>
</feature>
<dbReference type="Proteomes" id="UP000177594">
    <property type="component" value="Unassembled WGS sequence"/>
</dbReference>
<keyword evidence="2" id="KW-0472">Membrane</keyword>
<evidence type="ECO:0000256" key="2">
    <source>
        <dbReference type="SAM" id="Phobius"/>
    </source>
</evidence>
<gene>
    <name evidence="3" type="ORF">A2817_01460</name>
</gene>
<accession>A0A1F8E8H1</accession>
<sequence>MANEQFPKSALDKFRQWHFWWLVVFSFLLIITFVYYLPTMFLNQSMVPHDAPMGMPIDESQPHGHDSSGNSISAEQEDMANMMADEEMHEHMDEHMSDGMDMDVMMEHMMETHDMSKEEANQMMDEMMLARRSLGEGGGHEHEDGEAGHGHKEDEIVNDDNDGSGGNSSIGSGQLMEESDAKEGLVVSLNVNPAPYNVGMLLRLDFFVNEKPGNLPVLANQLQIEHEKLMHVIGVRSDMNEFFHIHPEFLADNSSIFSIEHTFQKPGLYKIWSSIKKDGTDYVYGHPEVNINGLGSRENKKVFFSRNAITGNYQVSLASSDTVVKGREIDLSFDIHTLNGQEINVEDYLGAQMHLVLIKNDWSQFIHTHPADGDHGHSRAPVLINEVLANGDDHSSESGGDEVISFAVTFPEAGLYKAFAQFQPQGIDLPADEALLAEFWIQVEEKAPFPVSQRWGLLVISALLTAGLSWWVKGYLKVKPEDVTVKK</sequence>
<evidence type="ECO:0000313" key="4">
    <source>
        <dbReference type="Proteomes" id="UP000177594"/>
    </source>
</evidence>